<protein>
    <submittedName>
        <fullName evidence="1">Uncharacterized protein</fullName>
    </submittedName>
</protein>
<proteinExistence type="predicted"/>
<reference evidence="1" key="2">
    <citation type="journal article" date="2015" name="Data Brief">
        <title>Shoot transcriptome of the giant reed, Arundo donax.</title>
        <authorList>
            <person name="Barrero R.A."/>
            <person name="Guerrero F.D."/>
            <person name="Moolhuijzen P."/>
            <person name="Goolsby J.A."/>
            <person name="Tidwell J."/>
            <person name="Bellgard S.E."/>
            <person name="Bellgard M.I."/>
        </authorList>
    </citation>
    <scope>NUCLEOTIDE SEQUENCE</scope>
    <source>
        <tissue evidence="1">Shoot tissue taken approximately 20 cm above the soil surface</tissue>
    </source>
</reference>
<reference evidence="1" key="1">
    <citation type="submission" date="2014-09" db="EMBL/GenBank/DDBJ databases">
        <authorList>
            <person name="Magalhaes I.L.F."/>
            <person name="Oliveira U."/>
            <person name="Santos F.R."/>
            <person name="Vidigal T.H.D.A."/>
            <person name="Brescovit A.D."/>
            <person name="Santos A.J."/>
        </authorList>
    </citation>
    <scope>NUCLEOTIDE SEQUENCE</scope>
    <source>
        <tissue evidence="1">Shoot tissue taken approximately 20 cm above the soil surface</tissue>
    </source>
</reference>
<sequence>MSKLVLEHQHTDLGGRLTTCNGSSSLITLGKLPFDTKEFEVTLSGDKGKETNYRVVVKHVMAISLLQLRMLLGCYPRDIQDMEPMQNDLSVSLDMPAAGFIHPLLPSDFFEKALNIHNSDRKLAIAEDVKVCIFFLLSGYKMHCVNCAEEYMPMHMTTTISNNRS</sequence>
<name>A0A0A9D0Y2_ARUDO</name>
<dbReference type="AlphaFoldDB" id="A0A0A9D0Y2"/>
<evidence type="ECO:0000313" key="1">
    <source>
        <dbReference type="EMBL" id="JAD82234.1"/>
    </source>
</evidence>
<organism evidence="1">
    <name type="scientific">Arundo donax</name>
    <name type="common">Giant reed</name>
    <name type="synonym">Donax arundinaceus</name>
    <dbReference type="NCBI Taxonomy" id="35708"/>
    <lineage>
        <taxon>Eukaryota</taxon>
        <taxon>Viridiplantae</taxon>
        <taxon>Streptophyta</taxon>
        <taxon>Embryophyta</taxon>
        <taxon>Tracheophyta</taxon>
        <taxon>Spermatophyta</taxon>
        <taxon>Magnoliopsida</taxon>
        <taxon>Liliopsida</taxon>
        <taxon>Poales</taxon>
        <taxon>Poaceae</taxon>
        <taxon>PACMAD clade</taxon>
        <taxon>Arundinoideae</taxon>
        <taxon>Arundineae</taxon>
        <taxon>Arundo</taxon>
    </lineage>
</organism>
<accession>A0A0A9D0Y2</accession>
<dbReference type="EMBL" id="GBRH01215661">
    <property type="protein sequence ID" value="JAD82234.1"/>
    <property type="molecule type" value="Transcribed_RNA"/>
</dbReference>